<reference evidence="2" key="2">
    <citation type="journal article" date="2015" name="Fish Shellfish Immunol.">
        <title>Early steps in the European eel (Anguilla anguilla)-Vibrio vulnificus interaction in the gills: Role of the RtxA13 toxin.</title>
        <authorList>
            <person name="Callol A."/>
            <person name="Pajuelo D."/>
            <person name="Ebbesson L."/>
            <person name="Teles M."/>
            <person name="MacKenzie S."/>
            <person name="Amaro C."/>
        </authorList>
    </citation>
    <scope>NUCLEOTIDE SEQUENCE</scope>
</reference>
<name>A0A0E9T1G5_ANGAN</name>
<keyword evidence="1" id="KW-0472">Membrane</keyword>
<keyword evidence="1" id="KW-0812">Transmembrane</keyword>
<reference evidence="2" key="1">
    <citation type="submission" date="2014-11" db="EMBL/GenBank/DDBJ databases">
        <authorList>
            <person name="Amaro Gonzalez C."/>
        </authorList>
    </citation>
    <scope>NUCLEOTIDE SEQUENCE</scope>
</reference>
<proteinExistence type="predicted"/>
<protein>
    <submittedName>
        <fullName evidence="2">Uncharacterized protein</fullName>
    </submittedName>
</protein>
<accession>A0A0E9T1G5</accession>
<keyword evidence="1" id="KW-1133">Transmembrane helix</keyword>
<dbReference type="AlphaFoldDB" id="A0A0E9T1G5"/>
<evidence type="ECO:0000256" key="1">
    <source>
        <dbReference type="SAM" id="Phobius"/>
    </source>
</evidence>
<evidence type="ECO:0000313" key="2">
    <source>
        <dbReference type="EMBL" id="JAH46785.1"/>
    </source>
</evidence>
<organism evidence="2">
    <name type="scientific">Anguilla anguilla</name>
    <name type="common">European freshwater eel</name>
    <name type="synonym">Muraena anguilla</name>
    <dbReference type="NCBI Taxonomy" id="7936"/>
    <lineage>
        <taxon>Eukaryota</taxon>
        <taxon>Metazoa</taxon>
        <taxon>Chordata</taxon>
        <taxon>Craniata</taxon>
        <taxon>Vertebrata</taxon>
        <taxon>Euteleostomi</taxon>
        <taxon>Actinopterygii</taxon>
        <taxon>Neopterygii</taxon>
        <taxon>Teleostei</taxon>
        <taxon>Anguilliformes</taxon>
        <taxon>Anguillidae</taxon>
        <taxon>Anguilla</taxon>
    </lineage>
</organism>
<dbReference type="EMBL" id="GBXM01061792">
    <property type="protein sequence ID" value="JAH46785.1"/>
    <property type="molecule type" value="Transcribed_RNA"/>
</dbReference>
<sequence length="58" mass="6762">MCCVYFIHWLVVISFNGAVLVCLLDEGRTLGVLVYLTWDVCGPMYSFLQHFVFHSRVY</sequence>
<feature type="transmembrane region" description="Helical" evidence="1">
    <location>
        <begin position="6"/>
        <end position="24"/>
    </location>
</feature>